<reference evidence="3 4" key="1">
    <citation type="journal article" date="2018" name="Genome Biol. Evol.">
        <title>Multiple Roots of Fruiting Body Formation in Amoebozoa.</title>
        <authorList>
            <person name="Hillmann F."/>
            <person name="Forbes G."/>
            <person name="Novohradska S."/>
            <person name="Ferling I."/>
            <person name="Riege K."/>
            <person name="Groth M."/>
            <person name="Westermann M."/>
            <person name="Marz M."/>
            <person name="Spaller T."/>
            <person name="Winckler T."/>
            <person name="Schaap P."/>
            <person name="Glockner G."/>
        </authorList>
    </citation>
    <scope>NUCLEOTIDE SEQUENCE [LARGE SCALE GENOMIC DNA]</scope>
    <source>
        <strain evidence="3 4">Jena</strain>
    </source>
</reference>
<organism evidence="3 4">
    <name type="scientific">Planoprotostelium fungivorum</name>
    <dbReference type="NCBI Taxonomy" id="1890364"/>
    <lineage>
        <taxon>Eukaryota</taxon>
        <taxon>Amoebozoa</taxon>
        <taxon>Evosea</taxon>
        <taxon>Variosea</taxon>
        <taxon>Cavosteliida</taxon>
        <taxon>Cavosteliaceae</taxon>
        <taxon>Planoprotostelium</taxon>
    </lineage>
</organism>
<evidence type="ECO:0000313" key="3">
    <source>
        <dbReference type="EMBL" id="PRP85781.1"/>
    </source>
</evidence>
<dbReference type="Gene3D" id="2.30.29.30">
    <property type="entry name" value="Pleckstrin-homology domain (PH domain)/Phosphotyrosine-binding domain (PTB)"/>
    <property type="match status" value="1"/>
</dbReference>
<evidence type="ECO:0000259" key="2">
    <source>
        <dbReference type="PROSITE" id="PS50003"/>
    </source>
</evidence>
<dbReference type="Proteomes" id="UP000241769">
    <property type="component" value="Unassembled WGS sequence"/>
</dbReference>
<dbReference type="Pfam" id="PF00169">
    <property type="entry name" value="PH"/>
    <property type="match status" value="1"/>
</dbReference>
<accession>A0A2P6NPA2</accession>
<proteinExistence type="predicted"/>
<name>A0A2P6NPA2_9EUKA</name>
<feature type="region of interest" description="Disordered" evidence="1">
    <location>
        <begin position="162"/>
        <end position="224"/>
    </location>
</feature>
<feature type="compositionally biased region" description="Basic and acidic residues" evidence="1">
    <location>
        <begin position="201"/>
        <end position="217"/>
    </location>
</feature>
<dbReference type="SMART" id="SM00233">
    <property type="entry name" value="PH"/>
    <property type="match status" value="1"/>
</dbReference>
<dbReference type="InterPro" id="IPR051707">
    <property type="entry name" value="PI-Interact_SigTrans_Reg"/>
</dbReference>
<dbReference type="PANTHER" id="PTHR14336">
    <property type="entry name" value="TANDEM PH DOMAIN CONTAINING PROTEIN"/>
    <property type="match status" value="1"/>
</dbReference>
<keyword evidence="4" id="KW-1185">Reference proteome</keyword>
<dbReference type="InterPro" id="IPR001849">
    <property type="entry name" value="PH_domain"/>
</dbReference>
<dbReference type="SUPFAM" id="SSF50729">
    <property type="entry name" value="PH domain-like"/>
    <property type="match status" value="1"/>
</dbReference>
<dbReference type="InParanoid" id="A0A2P6NPA2"/>
<dbReference type="EMBL" id="MDYQ01000039">
    <property type="protein sequence ID" value="PRP85781.1"/>
    <property type="molecule type" value="Genomic_DNA"/>
</dbReference>
<evidence type="ECO:0000313" key="4">
    <source>
        <dbReference type="Proteomes" id="UP000241769"/>
    </source>
</evidence>
<dbReference type="CDD" id="cd00821">
    <property type="entry name" value="PH"/>
    <property type="match status" value="1"/>
</dbReference>
<dbReference type="InterPro" id="IPR011993">
    <property type="entry name" value="PH-like_dom_sf"/>
</dbReference>
<dbReference type="PROSITE" id="PS50003">
    <property type="entry name" value="PH_DOMAIN"/>
    <property type="match status" value="1"/>
</dbReference>
<gene>
    <name evidence="3" type="ORF">PROFUN_05973</name>
</gene>
<comment type="caution">
    <text evidence="3">The sequence shown here is derived from an EMBL/GenBank/DDBJ whole genome shotgun (WGS) entry which is preliminary data.</text>
</comment>
<dbReference type="OrthoDB" id="10261837at2759"/>
<feature type="domain" description="PH" evidence="2">
    <location>
        <begin position="14"/>
        <end position="105"/>
    </location>
</feature>
<evidence type="ECO:0000256" key="1">
    <source>
        <dbReference type="SAM" id="MobiDB-lite"/>
    </source>
</evidence>
<protein>
    <recommendedName>
        <fullName evidence="2">PH domain-containing protein</fullName>
    </recommendedName>
</protein>
<sequence length="224" mass="25813">MSTTNPEKFLNSSQAIKSGFLQKRGEINKAFQLQDDKLFYYRDYSPQAKPIAHIPLDQSIARVCSEKTGKDNCFEIVTRQRVYQLAAKTATDMQEWMKLLSAHTVLHTENDLMNLAEELIAKATLDQHMSQNANDGKLLELYEKRRQQLELQQELAHFETRRRNAERLEVNGPTTRSNNQLPLKLDSDDEDEERATQAALRSEREQQTEEDRTHESDGSGSDVE</sequence>
<feature type="compositionally biased region" description="Polar residues" evidence="1">
    <location>
        <begin position="172"/>
        <end position="181"/>
    </location>
</feature>
<dbReference type="AlphaFoldDB" id="A0A2P6NPA2"/>